<evidence type="ECO:0000313" key="3">
    <source>
        <dbReference type="Proteomes" id="UP000295658"/>
    </source>
</evidence>
<sequence length="35" mass="3924">MKEEIEWGSPLSMACLGIFLSGLGFFLKAIWSTFL</sequence>
<accession>A0A4R1QFB5</accession>
<dbReference type="EMBL" id="SLUL01000009">
    <property type="protein sequence ID" value="TCL48425.1"/>
    <property type="molecule type" value="Genomic_DNA"/>
</dbReference>
<evidence type="ECO:0000313" key="2">
    <source>
        <dbReference type="EMBL" id="TCL48425.1"/>
    </source>
</evidence>
<proteinExistence type="predicted"/>
<dbReference type="AlphaFoldDB" id="A0A4R1QFB5"/>
<reference evidence="2 3" key="1">
    <citation type="submission" date="2019-03" db="EMBL/GenBank/DDBJ databases">
        <title>Genomic Encyclopedia of Type Strains, Phase IV (KMG-IV): sequencing the most valuable type-strain genomes for metagenomic binning, comparative biology and taxonomic classification.</title>
        <authorList>
            <person name="Goeker M."/>
        </authorList>
    </citation>
    <scope>NUCLEOTIDE SEQUENCE [LARGE SCALE GENOMIC DNA]</scope>
    <source>
        <strain evidence="2 3">DSM 24979</strain>
    </source>
</reference>
<evidence type="ECO:0000256" key="1">
    <source>
        <dbReference type="SAM" id="Phobius"/>
    </source>
</evidence>
<feature type="transmembrane region" description="Helical" evidence="1">
    <location>
        <begin position="12"/>
        <end position="31"/>
    </location>
</feature>
<dbReference type="Proteomes" id="UP000295658">
    <property type="component" value="Unassembled WGS sequence"/>
</dbReference>
<name>A0A4R1QFB5_9BACL</name>
<gene>
    <name evidence="2" type="ORF">EDD69_10955</name>
</gene>
<keyword evidence="1" id="KW-1133">Transmembrane helix</keyword>
<keyword evidence="1" id="KW-0472">Membrane</keyword>
<comment type="caution">
    <text evidence="2">The sequence shown here is derived from an EMBL/GenBank/DDBJ whole genome shotgun (WGS) entry which is preliminary data.</text>
</comment>
<organism evidence="2 3">
    <name type="scientific">Thermolongibacillus altinsuensis</name>
    <dbReference type="NCBI Taxonomy" id="575256"/>
    <lineage>
        <taxon>Bacteria</taxon>
        <taxon>Bacillati</taxon>
        <taxon>Bacillota</taxon>
        <taxon>Bacilli</taxon>
        <taxon>Bacillales</taxon>
        <taxon>Anoxybacillaceae</taxon>
        <taxon>Thermolongibacillus</taxon>
    </lineage>
</organism>
<keyword evidence="3" id="KW-1185">Reference proteome</keyword>
<keyword evidence="1" id="KW-0812">Transmembrane</keyword>
<protein>
    <submittedName>
        <fullName evidence="2">Uncharacterized protein</fullName>
    </submittedName>
</protein>